<comment type="caution">
    <text evidence="3">The sequence shown here is derived from an EMBL/GenBank/DDBJ whole genome shotgun (WGS) entry which is preliminary data.</text>
</comment>
<gene>
    <name evidence="3" type="ORF">FEI14_07715</name>
</gene>
<feature type="transmembrane region" description="Helical" evidence="2">
    <location>
        <begin position="69"/>
        <end position="86"/>
    </location>
</feature>
<keyword evidence="2" id="KW-0472">Membrane</keyword>
<dbReference type="EMBL" id="VBWN01000004">
    <property type="protein sequence ID" value="TLF42165.1"/>
    <property type="molecule type" value="Genomic_DNA"/>
</dbReference>
<protein>
    <submittedName>
        <fullName evidence="3">Uncharacterized protein</fullName>
    </submittedName>
</protein>
<proteinExistence type="predicted"/>
<keyword evidence="2" id="KW-0812">Transmembrane</keyword>
<dbReference type="AlphaFoldDB" id="A0A5R8LXT4"/>
<feature type="region of interest" description="Disordered" evidence="1">
    <location>
        <begin position="104"/>
        <end position="135"/>
    </location>
</feature>
<reference evidence="3 4" key="1">
    <citation type="submission" date="2019-05" db="EMBL/GenBank/DDBJ databases">
        <title>Genome-based reclassification of Lactobacillus casei as Lactobacillus casei subsp. casei. subsp.nov., description of Lactobacillus casei subsp. zeae subsp. nov., and emended description of Lactobacillus casei.</title>
        <authorList>
            <person name="Huang C.-H."/>
        </authorList>
    </citation>
    <scope>NUCLEOTIDE SEQUENCE [LARGE SCALE GENOMIC DNA]</scope>
    <source>
        <strain evidence="3 4">CRBIP24.58</strain>
    </source>
</reference>
<evidence type="ECO:0000313" key="4">
    <source>
        <dbReference type="Proteomes" id="UP000307781"/>
    </source>
</evidence>
<sequence>MHQTGHWFHDNLQKNKGMSSFDMDLVWPDYDAKTHLQNKHRFIGSLIFDISFLVFSMWLLVYALIDHSWILALIFCPVVWTVGSYLKWNIEDYRAYTQEWIQAGRPEQQVKKDPQDDDQDDGRPGPPQPPIWHHF</sequence>
<feature type="transmembrane region" description="Helical" evidence="2">
    <location>
        <begin position="42"/>
        <end position="63"/>
    </location>
</feature>
<evidence type="ECO:0000256" key="2">
    <source>
        <dbReference type="SAM" id="Phobius"/>
    </source>
</evidence>
<name>A0A5R8LXT4_LACZE</name>
<accession>A0A5R8LXT4</accession>
<evidence type="ECO:0000256" key="1">
    <source>
        <dbReference type="SAM" id="MobiDB-lite"/>
    </source>
</evidence>
<organism evidence="3 4">
    <name type="scientific">Lacticaseibacillus zeae</name>
    <name type="common">Lactobacillus zeae</name>
    <dbReference type="NCBI Taxonomy" id="57037"/>
    <lineage>
        <taxon>Bacteria</taxon>
        <taxon>Bacillati</taxon>
        <taxon>Bacillota</taxon>
        <taxon>Bacilli</taxon>
        <taxon>Lactobacillales</taxon>
        <taxon>Lactobacillaceae</taxon>
        <taxon>Lacticaseibacillus</taxon>
    </lineage>
</organism>
<evidence type="ECO:0000313" key="3">
    <source>
        <dbReference type="EMBL" id="TLF42165.1"/>
    </source>
</evidence>
<keyword evidence="2" id="KW-1133">Transmembrane helix</keyword>
<dbReference type="Proteomes" id="UP000307781">
    <property type="component" value="Unassembled WGS sequence"/>
</dbReference>
<feature type="compositionally biased region" description="Pro residues" evidence="1">
    <location>
        <begin position="124"/>
        <end position="135"/>
    </location>
</feature>
<dbReference type="RefSeq" id="WP_010492120.1">
    <property type="nucleotide sequence ID" value="NZ_VBWN01000004.1"/>
</dbReference>